<proteinExistence type="predicted"/>
<organism evidence="1">
    <name type="scientific">Picea glauca</name>
    <name type="common">White spruce</name>
    <name type="synonym">Pinus glauca</name>
    <dbReference type="NCBI Taxonomy" id="3330"/>
    <lineage>
        <taxon>Eukaryota</taxon>
        <taxon>Viridiplantae</taxon>
        <taxon>Streptophyta</taxon>
        <taxon>Embryophyta</taxon>
        <taxon>Tracheophyta</taxon>
        <taxon>Spermatophyta</taxon>
        <taxon>Pinopsida</taxon>
        <taxon>Pinidae</taxon>
        <taxon>Conifers I</taxon>
        <taxon>Pinales</taxon>
        <taxon>Pinaceae</taxon>
        <taxon>Picea</taxon>
    </lineage>
</organism>
<evidence type="ECO:0000313" key="1">
    <source>
        <dbReference type="EMBL" id="KUM49563.1"/>
    </source>
</evidence>
<name>A0A124GNQ3_PICGL</name>
<dbReference type="AlphaFoldDB" id="A0A124GNQ3"/>
<accession>A0A124GNQ3</accession>
<gene>
    <name evidence="1" type="ORF">ABT39_MTgene2788</name>
</gene>
<sequence>MTKTRGLRSDHHVLLTQKDYSIVHHGVACPRASIPTFLTFLSVKWADGKTGPEDAAPGTRTQELVYRLGGSETYRRLLILLG</sequence>
<geneLocation type="mitochondrion" evidence="1"/>
<reference evidence="1" key="1">
    <citation type="journal article" date="2015" name="Genome Biol. Evol.">
        <title>Organellar Genomes of White Spruce (Picea glauca): Assembly and Annotation.</title>
        <authorList>
            <person name="Jackman S.D."/>
            <person name="Warren R.L."/>
            <person name="Gibb E.A."/>
            <person name="Vandervalk B.P."/>
            <person name="Mohamadi H."/>
            <person name="Chu J."/>
            <person name="Raymond A."/>
            <person name="Pleasance S."/>
            <person name="Coope R."/>
            <person name="Wildung M.R."/>
            <person name="Ritland C.E."/>
            <person name="Bousquet J."/>
            <person name="Jones S.J."/>
            <person name="Bohlmann J."/>
            <person name="Birol I."/>
        </authorList>
    </citation>
    <scope>NUCLEOTIDE SEQUENCE [LARGE SCALE GENOMIC DNA]</scope>
    <source>
        <tissue evidence="1">Flushing bud</tissue>
    </source>
</reference>
<keyword evidence="1" id="KW-0496">Mitochondrion</keyword>
<comment type="caution">
    <text evidence="1">The sequence shown here is derived from an EMBL/GenBank/DDBJ whole genome shotgun (WGS) entry which is preliminary data.</text>
</comment>
<protein>
    <submittedName>
        <fullName evidence="1">Uncharacterized protein</fullName>
    </submittedName>
</protein>
<dbReference type="EMBL" id="LKAM01000002">
    <property type="protein sequence ID" value="KUM49563.1"/>
    <property type="molecule type" value="Genomic_DNA"/>
</dbReference>